<evidence type="ECO:0000256" key="12">
    <source>
        <dbReference type="SAM" id="MobiDB-lite"/>
    </source>
</evidence>
<comment type="catalytic activity">
    <reaction evidence="7">
        <text>5,6-dihydrothymine + NAD(+) = thymine + NADH + H(+)</text>
        <dbReference type="Rhea" id="RHEA:28791"/>
        <dbReference type="ChEBI" id="CHEBI:15378"/>
        <dbReference type="ChEBI" id="CHEBI:17821"/>
        <dbReference type="ChEBI" id="CHEBI:27468"/>
        <dbReference type="ChEBI" id="CHEBI:57540"/>
        <dbReference type="ChEBI" id="CHEBI:57945"/>
        <dbReference type="EC" id="1.3.1.1"/>
    </reaction>
</comment>
<dbReference type="Proteomes" id="UP000271227">
    <property type="component" value="Unassembled WGS sequence"/>
</dbReference>
<sequence length="475" mass="50378">MSERSQASRDGRQLTAEQIADNFADLHTPLDGMQAMVEADRCLYCYDAPCIRACPTAIDIPTFIHQIGTGNVNGAARTILDANIMGGTCARVCPTEELCEQACVRNTAEDKPIEIGLLQRHAVDHLITDIDTGKTPYPFTRAEPSGKRVAIVGAGPAGLACAHRLAMLGHETTVFEAKAKPGGLNEYGLAAYKMVDDFAQREVAFLMEIGGITVEHGKALGRDITLEDLRGGFDAVFLGVGLTDTNRAGIDGDDLDGVEDAIHFIAALRQTTGDLTALAPGDSVVVIGGGNTAIDAAVQAKRLGAEDVTLVYRRGADHMSATEWEQDLARTNGVNIRLWSRPVAFMGEGHVDGVVFERTELDADGRLAGTGRTYTLPADRVLKAIGQKLTADDVRGVTVHRGKIEVDETYRTSLPGVYAGGDCIASGEDLTVQAVEDGKRAAHAIDACLKGATDRQETDSQTGAATGATKETTNV</sequence>
<keyword evidence="15" id="KW-1185">Reference proteome</keyword>
<organism evidence="14 15">
    <name type="scientific">Eilatimonas milleporae</name>
    <dbReference type="NCBI Taxonomy" id="911205"/>
    <lineage>
        <taxon>Bacteria</taxon>
        <taxon>Pseudomonadati</taxon>
        <taxon>Pseudomonadota</taxon>
        <taxon>Alphaproteobacteria</taxon>
        <taxon>Kordiimonadales</taxon>
        <taxon>Kordiimonadaceae</taxon>
        <taxon>Eilatimonas</taxon>
    </lineage>
</organism>
<evidence type="ECO:0000256" key="1">
    <source>
        <dbReference type="ARBA" id="ARBA00001917"/>
    </source>
</evidence>
<dbReference type="Pfam" id="PF07992">
    <property type="entry name" value="Pyr_redox_2"/>
    <property type="match status" value="1"/>
</dbReference>
<dbReference type="InterPro" id="IPR036188">
    <property type="entry name" value="FAD/NAD-bd_sf"/>
</dbReference>
<keyword evidence="2" id="KW-0285">Flavoprotein</keyword>
<gene>
    <name evidence="14" type="ORF">BXY39_0030</name>
</gene>
<reference evidence="14 15" key="1">
    <citation type="submission" date="2018-10" db="EMBL/GenBank/DDBJ databases">
        <title>Genomic Encyclopedia of Archaeal and Bacterial Type Strains, Phase II (KMG-II): from individual species to whole genera.</title>
        <authorList>
            <person name="Goeker M."/>
        </authorList>
    </citation>
    <scope>NUCLEOTIDE SEQUENCE [LARGE SCALE GENOMIC DNA]</scope>
    <source>
        <strain evidence="14 15">DSM 25217</strain>
    </source>
</reference>
<dbReference type="InParanoid" id="A0A3M0D018"/>
<evidence type="ECO:0000313" key="15">
    <source>
        <dbReference type="Proteomes" id="UP000271227"/>
    </source>
</evidence>
<dbReference type="Pfam" id="PF14691">
    <property type="entry name" value="Fer4_20"/>
    <property type="match status" value="1"/>
</dbReference>
<keyword evidence="4" id="KW-0560">Oxidoreductase</keyword>
<dbReference type="Gene3D" id="3.50.50.60">
    <property type="entry name" value="FAD/NAD(P)-binding domain"/>
    <property type="match status" value="2"/>
</dbReference>
<evidence type="ECO:0000313" key="14">
    <source>
        <dbReference type="EMBL" id="RMB13039.1"/>
    </source>
</evidence>
<comment type="subunit">
    <text evidence="10">Heterotetramer of 2 PreA and 2 PreT subunits.</text>
</comment>
<keyword evidence="3" id="KW-0288">FMN</keyword>
<name>A0A3M0D018_9PROT</name>
<dbReference type="InterPro" id="IPR023753">
    <property type="entry name" value="FAD/NAD-binding_dom"/>
</dbReference>
<protein>
    <recommendedName>
        <fullName evidence="11">dihydrouracil dehydrogenase (NAD(+))</fullName>
        <ecNumber evidence="11">1.3.1.1</ecNumber>
    </recommendedName>
    <alternativeName>
        <fullName evidence="6">Dihydrothymine dehydrogenase</fullName>
    </alternativeName>
    <alternativeName>
        <fullName evidence="5">Dihydrouracil dehydrogenase</fullName>
    </alternativeName>
</protein>
<comment type="function">
    <text evidence="9">Involved in pyrimidine base degradation. Catalyzes physiologically the reduction of uracil to 5,6-dihydrouracil (DHU) by using NADH as a specific cosubstrate. It also catalyzes the reverse reaction and the reduction of thymine to 5,6-dihydrothymine (DHT).</text>
</comment>
<comment type="cofactor">
    <cofactor evidence="1">
        <name>FMN</name>
        <dbReference type="ChEBI" id="CHEBI:58210"/>
    </cofactor>
</comment>
<dbReference type="EC" id="1.3.1.1" evidence="11"/>
<dbReference type="GO" id="GO:0004159">
    <property type="term" value="F:dihydropyrimidine dehydrogenase (NAD+) activity"/>
    <property type="evidence" value="ECO:0007669"/>
    <property type="project" value="UniProtKB-EC"/>
</dbReference>
<evidence type="ECO:0000256" key="10">
    <source>
        <dbReference type="ARBA" id="ARBA00049714"/>
    </source>
</evidence>
<dbReference type="PRINTS" id="PR00368">
    <property type="entry name" value="FADPNR"/>
</dbReference>
<proteinExistence type="predicted"/>
<dbReference type="RefSeq" id="WP_281269985.1">
    <property type="nucleotide sequence ID" value="NZ_REFR01000001.1"/>
</dbReference>
<comment type="caution">
    <text evidence="14">The sequence shown here is derived from an EMBL/GenBank/DDBJ whole genome shotgun (WGS) entry which is preliminary data.</text>
</comment>
<dbReference type="InterPro" id="IPR009051">
    <property type="entry name" value="Helical_ferredxn"/>
</dbReference>
<dbReference type="SUPFAM" id="SSF46548">
    <property type="entry name" value="alpha-helical ferredoxin"/>
    <property type="match status" value="1"/>
</dbReference>
<evidence type="ECO:0000256" key="2">
    <source>
        <dbReference type="ARBA" id="ARBA00022630"/>
    </source>
</evidence>
<feature type="region of interest" description="Disordered" evidence="12">
    <location>
        <begin position="452"/>
        <end position="475"/>
    </location>
</feature>
<evidence type="ECO:0000256" key="7">
    <source>
        <dbReference type="ARBA" id="ARBA00047685"/>
    </source>
</evidence>
<dbReference type="InterPro" id="IPR028261">
    <property type="entry name" value="DPD_II"/>
</dbReference>
<dbReference type="Gene3D" id="1.10.1060.10">
    <property type="entry name" value="Alpha-helical ferredoxin"/>
    <property type="match status" value="1"/>
</dbReference>
<evidence type="ECO:0000256" key="5">
    <source>
        <dbReference type="ARBA" id="ARBA00030119"/>
    </source>
</evidence>
<dbReference type="AlphaFoldDB" id="A0A3M0D018"/>
<evidence type="ECO:0000256" key="9">
    <source>
        <dbReference type="ARBA" id="ARBA00049578"/>
    </source>
</evidence>
<dbReference type="GO" id="GO:0051536">
    <property type="term" value="F:iron-sulfur cluster binding"/>
    <property type="evidence" value="ECO:0007669"/>
    <property type="project" value="InterPro"/>
</dbReference>
<dbReference type="PRINTS" id="PR00469">
    <property type="entry name" value="PNDRDTASEII"/>
</dbReference>
<dbReference type="InterPro" id="IPR017896">
    <property type="entry name" value="4Fe4S_Fe-S-bd"/>
</dbReference>
<evidence type="ECO:0000259" key="13">
    <source>
        <dbReference type="PROSITE" id="PS51379"/>
    </source>
</evidence>
<accession>A0A3M0D018</accession>
<dbReference type="EMBL" id="REFR01000001">
    <property type="protein sequence ID" value="RMB13039.1"/>
    <property type="molecule type" value="Genomic_DNA"/>
</dbReference>
<dbReference type="PANTHER" id="PTHR43073">
    <property type="entry name" value="DIHYDROPYRIMIDINE DEHYDROGENASE [NADP(+)]"/>
    <property type="match status" value="1"/>
</dbReference>
<evidence type="ECO:0000256" key="4">
    <source>
        <dbReference type="ARBA" id="ARBA00023002"/>
    </source>
</evidence>
<dbReference type="PANTHER" id="PTHR43073:SF2">
    <property type="entry name" value="DIHYDROPYRIMIDINE DEHYDROGENASE [NADP(+)]"/>
    <property type="match status" value="1"/>
</dbReference>
<evidence type="ECO:0000256" key="11">
    <source>
        <dbReference type="ARBA" id="ARBA00049728"/>
    </source>
</evidence>
<evidence type="ECO:0000256" key="8">
    <source>
        <dbReference type="ARBA" id="ARBA00048792"/>
    </source>
</evidence>
<dbReference type="FunCoup" id="A0A3M0D018">
    <property type="interactions" value="99"/>
</dbReference>
<feature type="domain" description="4Fe-4S ferredoxin-type" evidence="13">
    <location>
        <begin position="33"/>
        <end position="63"/>
    </location>
</feature>
<dbReference type="PROSITE" id="PS51379">
    <property type="entry name" value="4FE4S_FER_2"/>
    <property type="match status" value="1"/>
</dbReference>
<evidence type="ECO:0000256" key="6">
    <source>
        <dbReference type="ARBA" id="ARBA00032722"/>
    </source>
</evidence>
<evidence type="ECO:0000256" key="3">
    <source>
        <dbReference type="ARBA" id="ARBA00022643"/>
    </source>
</evidence>
<comment type="catalytic activity">
    <reaction evidence="8">
        <text>5,6-dihydrouracil + NAD(+) = uracil + NADH + H(+)</text>
        <dbReference type="Rhea" id="RHEA:20189"/>
        <dbReference type="ChEBI" id="CHEBI:15378"/>
        <dbReference type="ChEBI" id="CHEBI:15901"/>
        <dbReference type="ChEBI" id="CHEBI:17568"/>
        <dbReference type="ChEBI" id="CHEBI:57540"/>
        <dbReference type="ChEBI" id="CHEBI:57945"/>
        <dbReference type="EC" id="1.3.1.1"/>
    </reaction>
</comment>
<dbReference type="SUPFAM" id="SSF51971">
    <property type="entry name" value="Nucleotide-binding domain"/>
    <property type="match status" value="1"/>
</dbReference>